<dbReference type="AlphaFoldDB" id="A0A1T5HSQ9"/>
<dbReference type="EMBL" id="FUYV01000020">
    <property type="protein sequence ID" value="SKC23739.1"/>
    <property type="molecule type" value="Genomic_DNA"/>
</dbReference>
<sequence length="134" mass="15700">MGDKILKLSVLVFLGLIMVGALITIYRNRYAVDTFSKLEFNGIVNSKTYIKNKKAHFVLIDSTWYGIMDYPLESYVAIGDSIYKTDRSKCIYVKRQDFKTKEFCNSYAYRINDRILIRNLGTVFKENREQAIRK</sequence>
<feature type="transmembrane region" description="Helical" evidence="1">
    <location>
        <begin position="6"/>
        <end position="26"/>
    </location>
</feature>
<protein>
    <submittedName>
        <fullName evidence="2">Uncharacterized protein</fullName>
    </submittedName>
</protein>
<keyword evidence="1" id="KW-0472">Membrane</keyword>
<dbReference type="Proteomes" id="UP000191055">
    <property type="component" value="Unassembled WGS sequence"/>
</dbReference>
<reference evidence="2 3" key="1">
    <citation type="submission" date="2017-02" db="EMBL/GenBank/DDBJ databases">
        <authorList>
            <person name="Peterson S.W."/>
        </authorList>
    </citation>
    <scope>NUCLEOTIDE SEQUENCE [LARGE SCALE GENOMIC DNA]</scope>
    <source>
        <strain evidence="2 3">DSM 24412</strain>
    </source>
</reference>
<dbReference type="STRING" id="889453.SAMN03080601_03024"/>
<dbReference type="RefSeq" id="WP_079558698.1">
    <property type="nucleotide sequence ID" value="NZ_CP021904.1"/>
</dbReference>
<gene>
    <name evidence="2" type="ORF">SAMN03080601_03024</name>
</gene>
<keyword evidence="1" id="KW-1133">Transmembrane helix</keyword>
<name>A0A1T5HSQ9_9BACT</name>
<accession>A0A1T5HSQ9</accession>
<keyword evidence="1" id="KW-0812">Transmembrane</keyword>
<dbReference type="KEGG" id="asx:CDL62_08930"/>
<organism evidence="2 3">
    <name type="scientific">Alkalitalea saponilacus</name>
    <dbReference type="NCBI Taxonomy" id="889453"/>
    <lineage>
        <taxon>Bacteria</taxon>
        <taxon>Pseudomonadati</taxon>
        <taxon>Bacteroidota</taxon>
        <taxon>Bacteroidia</taxon>
        <taxon>Marinilabiliales</taxon>
        <taxon>Marinilabiliaceae</taxon>
        <taxon>Alkalitalea</taxon>
    </lineage>
</organism>
<proteinExistence type="predicted"/>
<evidence type="ECO:0000313" key="3">
    <source>
        <dbReference type="Proteomes" id="UP000191055"/>
    </source>
</evidence>
<keyword evidence="3" id="KW-1185">Reference proteome</keyword>
<evidence type="ECO:0000256" key="1">
    <source>
        <dbReference type="SAM" id="Phobius"/>
    </source>
</evidence>
<evidence type="ECO:0000313" key="2">
    <source>
        <dbReference type="EMBL" id="SKC23739.1"/>
    </source>
</evidence>